<evidence type="ECO:0000313" key="8">
    <source>
        <dbReference type="Proteomes" id="UP000824782"/>
    </source>
</evidence>
<name>A0AAV7DFW4_ENGPU</name>
<reference evidence="7" key="1">
    <citation type="thesis" date="2020" institute="ProQuest LLC" country="789 East Eisenhower Parkway, Ann Arbor, MI, USA">
        <title>Comparative Genomics and Chromosome Evolution.</title>
        <authorList>
            <person name="Mudd A.B."/>
        </authorList>
    </citation>
    <scope>NUCLEOTIDE SEQUENCE</scope>
    <source>
        <strain evidence="7">237g6f4</strain>
        <tissue evidence="7">Blood</tissue>
    </source>
</reference>
<dbReference type="Pfam" id="PF07690">
    <property type="entry name" value="MFS_1"/>
    <property type="match status" value="1"/>
</dbReference>
<sequence length="488" mass="52930">MAEPDIVQDPEHGAPEDALLLPVTEEHPNSDRCQTLRKLSHIRLYKKRWFILIVVCLLNSSNAMLWISFAPVADVTATHLKCSLDVVNYLSLVYLVISIPIGFLASWLLDTLGLNYAIIIGSWLNMTGSIVRSASEINFLNSGRSNLIYLFVGQSICAVAQPLVLFVPAKLAAVWFPEHQRATANMIASMSNPFGIFLANLLSPVIASQEKYIPLLHGVYGIPAVIACILATAGVNEKAPLTPPSISAVNSATEPFFTGLKQLMKNRAYIILMICFGSGLGIFTAFSAFLEQILCFNGYSNFIAGLCGALFIVFGAIGALLCGLYVDRTKKFTEVVKICFALTSLTVIAFAVASNLKNIAPLLVVICSLIGFFGFAIYPIAMELAVECSYPVGEGSSTGLAFISGQVQGLIFMVVFQSLTKPYAVSPLSSCGMNQTEIYDWSMATLVMAGICSIGACIFIIFFHTDYKRLKAEAGTEEERPEDALVQE</sequence>
<feature type="transmembrane region" description="Helical" evidence="5">
    <location>
        <begin position="359"/>
        <end position="378"/>
    </location>
</feature>
<feature type="transmembrane region" description="Helical" evidence="5">
    <location>
        <begin position="268"/>
        <end position="290"/>
    </location>
</feature>
<evidence type="ECO:0000256" key="5">
    <source>
        <dbReference type="SAM" id="Phobius"/>
    </source>
</evidence>
<feature type="transmembrane region" description="Helical" evidence="5">
    <location>
        <begin position="89"/>
        <end position="109"/>
    </location>
</feature>
<feature type="transmembrane region" description="Helical" evidence="5">
    <location>
        <begin position="116"/>
        <end position="135"/>
    </location>
</feature>
<feature type="transmembrane region" description="Helical" evidence="5">
    <location>
        <begin position="49"/>
        <end position="69"/>
    </location>
</feature>
<keyword evidence="8" id="KW-1185">Reference proteome</keyword>
<dbReference type="AlphaFoldDB" id="A0AAV7DFW4"/>
<feature type="transmembrane region" description="Helical" evidence="5">
    <location>
        <begin position="302"/>
        <end position="326"/>
    </location>
</feature>
<organism evidence="7 8">
    <name type="scientific">Engystomops pustulosus</name>
    <name type="common">Tungara frog</name>
    <name type="synonym">Physalaemus pustulosus</name>
    <dbReference type="NCBI Taxonomy" id="76066"/>
    <lineage>
        <taxon>Eukaryota</taxon>
        <taxon>Metazoa</taxon>
        <taxon>Chordata</taxon>
        <taxon>Craniata</taxon>
        <taxon>Vertebrata</taxon>
        <taxon>Euteleostomi</taxon>
        <taxon>Amphibia</taxon>
        <taxon>Batrachia</taxon>
        <taxon>Anura</taxon>
        <taxon>Neobatrachia</taxon>
        <taxon>Hyloidea</taxon>
        <taxon>Leptodactylidae</taxon>
        <taxon>Leiuperinae</taxon>
        <taxon>Engystomops</taxon>
    </lineage>
</organism>
<evidence type="ECO:0000256" key="3">
    <source>
        <dbReference type="ARBA" id="ARBA00022989"/>
    </source>
</evidence>
<evidence type="ECO:0000256" key="1">
    <source>
        <dbReference type="ARBA" id="ARBA00004141"/>
    </source>
</evidence>
<feature type="domain" description="Major facilitator superfamily (MFS) profile" evidence="6">
    <location>
        <begin position="48"/>
        <end position="468"/>
    </location>
</feature>
<gene>
    <name evidence="7" type="ORF">GDO81_001389</name>
</gene>
<accession>A0AAV7DFW4</accession>
<dbReference type="InterPro" id="IPR049680">
    <property type="entry name" value="FLVCR1-2_SLC49-like"/>
</dbReference>
<evidence type="ECO:0000259" key="6">
    <source>
        <dbReference type="PROSITE" id="PS50850"/>
    </source>
</evidence>
<dbReference type="GO" id="GO:0016020">
    <property type="term" value="C:membrane"/>
    <property type="evidence" value="ECO:0007669"/>
    <property type="project" value="UniProtKB-SubCell"/>
</dbReference>
<feature type="transmembrane region" description="Helical" evidence="5">
    <location>
        <begin position="187"/>
        <end position="206"/>
    </location>
</feature>
<dbReference type="InterPro" id="IPR011701">
    <property type="entry name" value="MFS"/>
</dbReference>
<evidence type="ECO:0000313" key="7">
    <source>
        <dbReference type="EMBL" id="KAG8594992.1"/>
    </source>
</evidence>
<dbReference type="InterPro" id="IPR036259">
    <property type="entry name" value="MFS_trans_sf"/>
</dbReference>
<proteinExistence type="predicted"/>
<dbReference type="InterPro" id="IPR020846">
    <property type="entry name" value="MFS_dom"/>
</dbReference>
<comment type="subcellular location">
    <subcellularLocation>
        <location evidence="1">Membrane</location>
        <topology evidence="1">Multi-pass membrane protein</topology>
    </subcellularLocation>
</comment>
<dbReference type="CDD" id="cd17399">
    <property type="entry name" value="MFS_MFSD7"/>
    <property type="match status" value="1"/>
</dbReference>
<dbReference type="GO" id="GO:0022857">
    <property type="term" value="F:transmembrane transporter activity"/>
    <property type="evidence" value="ECO:0007669"/>
    <property type="project" value="InterPro"/>
</dbReference>
<dbReference type="Proteomes" id="UP000824782">
    <property type="component" value="Unassembled WGS sequence"/>
</dbReference>
<dbReference type="SUPFAM" id="SSF103473">
    <property type="entry name" value="MFS general substrate transporter"/>
    <property type="match status" value="1"/>
</dbReference>
<dbReference type="PROSITE" id="PS50850">
    <property type="entry name" value="MFS"/>
    <property type="match status" value="1"/>
</dbReference>
<feature type="transmembrane region" description="Helical" evidence="5">
    <location>
        <begin position="212"/>
        <end position="235"/>
    </location>
</feature>
<dbReference type="PANTHER" id="PTHR10924:SF6">
    <property type="entry name" value="SOLUTE CARRIER FAMILY 49 MEMBER A3"/>
    <property type="match status" value="1"/>
</dbReference>
<evidence type="ECO:0000256" key="2">
    <source>
        <dbReference type="ARBA" id="ARBA00022692"/>
    </source>
</evidence>
<evidence type="ECO:0000256" key="4">
    <source>
        <dbReference type="ARBA" id="ARBA00023136"/>
    </source>
</evidence>
<dbReference type="EMBL" id="WNYA01000001">
    <property type="protein sequence ID" value="KAG8594992.1"/>
    <property type="molecule type" value="Genomic_DNA"/>
</dbReference>
<keyword evidence="4 5" id="KW-0472">Membrane</keyword>
<dbReference type="PANTHER" id="PTHR10924">
    <property type="entry name" value="MAJOR FACILITATOR SUPERFAMILY PROTEIN-RELATED"/>
    <property type="match status" value="1"/>
</dbReference>
<protein>
    <recommendedName>
        <fullName evidence="6">Major facilitator superfamily (MFS) profile domain-containing protein</fullName>
    </recommendedName>
</protein>
<keyword evidence="3 5" id="KW-1133">Transmembrane helix</keyword>
<feature type="transmembrane region" description="Helical" evidence="5">
    <location>
        <begin position="439"/>
        <end position="463"/>
    </location>
</feature>
<comment type="caution">
    <text evidence="7">The sequence shown here is derived from an EMBL/GenBank/DDBJ whole genome shotgun (WGS) entry which is preliminary data.</text>
</comment>
<feature type="transmembrane region" description="Helical" evidence="5">
    <location>
        <begin position="147"/>
        <end position="167"/>
    </location>
</feature>
<dbReference type="Gene3D" id="1.20.1250.20">
    <property type="entry name" value="MFS general substrate transporter like domains"/>
    <property type="match status" value="2"/>
</dbReference>
<feature type="transmembrane region" description="Helical" evidence="5">
    <location>
        <begin position="335"/>
        <end position="353"/>
    </location>
</feature>
<keyword evidence="2 5" id="KW-0812">Transmembrane</keyword>